<evidence type="ECO:0000313" key="10">
    <source>
        <dbReference type="EMBL" id="MBB5851036.1"/>
    </source>
</evidence>
<keyword evidence="3" id="KW-0547">Nucleotide-binding</keyword>
<dbReference type="AlphaFoldDB" id="A0A841AT24"/>
<dbReference type="Proteomes" id="UP000580861">
    <property type="component" value="Unassembled WGS sequence"/>
</dbReference>
<dbReference type="PANTHER" id="PTHR43394">
    <property type="entry name" value="ATP-DEPENDENT PERMEASE MDL1, MITOCHONDRIAL"/>
    <property type="match status" value="1"/>
</dbReference>
<dbReference type="GO" id="GO:0016887">
    <property type="term" value="F:ATP hydrolysis activity"/>
    <property type="evidence" value="ECO:0007669"/>
    <property type="project" value="InterPro"/>
</dbReference>
<dbReference type="RefSeq" id="WP_184892492.1">
    <property type="nucleotide sequence ID" value="NZ_JACHMX010000001.1"/>
</dbReference>
<dbReference type="PROSITE" id="PS00211">
    <property type="entry name" value="ABC_TRANSPORTER_1"/>
    <property type="match status" value="1"/>
</dbReference>
<dbReference type="Pfam" id="PF00664">
    <property type="entry name" value="ABC_membrane"/>
    <property type="match status" value="1"/>
</dbReference>
<keyword evidence="4 10" id="KW-0067">ATP-binding</keyword>
<keyword evidence="2 7" id="KW-0812">Transmembrane</keyword>
<evidence type="ECO:0000256" key="7">
    <source>
        <dbReference type="SAM" id="Phobius"/>
    </source>
</evidence>
<protein>
    <submittedName>
        <fullName evidence="10">ATP-binding cassette subfamily B protein</fullName>
    </submittedName>
</protein>
<dbReference type="GO" id="GO:0005886">
    <property type="term" value="C:plasma membrane"/>
    <property type="evidence" value="ECO:0007669"/>
    <property type="project" value="UniProtKB-SubCell"/>
</dbReference>
<dbReference type="GO" id="GO:0015421">
    <property type="term" value="F:ABC-type oligopeptide transporter activity"/>
    <property type="evidence" value="ECO:0007669"/>
    <property type="project" value="TreeGrafter"/>
</dbReference>
<feature type="transmembrane region" description="Helical" evidence="7">
    <location>
        <begin position="29"/>
        <end position="54"/>
    </location>
</feature>
<comment type="caution">
    <text evidence="10">The sequence shown here is derived from an EMBL/GenBank/DDBJ whole genome shotgun (WGS) entry which is preliminary data.</text>
</comment>
<proteinExistence type="predicted"/>
<feature type="transmembrane region" description="Helical" evidence="7">
    <location>
        <begin position="167"/>
        <end position="186"/>
    </location>
</feature>
<dbReference type="InterPro" id="IPR039421">
    <property type="entry name" value="Type_1_exporter"/>
</dbReference>
<evidence type="ECO:0000256" key="4">
    <source>
        <dbReference type="ARBA" id="ARBA00022840"/>
    </source>
</evidence>
<dbReference type="PANTHER" id="PTHR43394:SF1">
    <property type="entry name" value="ATP-BINDING CASSETTE SUB-FAMILY B MEMBER 10, MITOCHONDRIAL"/>
    <property type="match status" value="1"/>
</dbReference>
<evidence type="ECO:0000259" key="9">
    <source>
        <dbReference type="PROSITE" id="PS50929"/>
    </source>
</evidence>
<evidence type="ECO:0000256" key="1">
    <source>
        <dbReference type="ARBA" id="ARBA00004651"/>
    </source>
</evidence>
<feature type="transmembrane region" description="Helical" evidence="7">
    <location>
        <begin position="139"/>
        <end position="161"/>
    </location>
</feature>
<dbReference type="Gene3D" id="3.40.50.300">
    <property type="entry name" value="P-loop containing nucleotide triphosphate hydrolases"/>
    <property type="match status" value="1"/>
</dbReference>
<evidence type="ECO:0000259" key="8">
    <source>
        <dbReference type="PROSITE" id="PS50893"/>
    </source>
</evidence>
<feature type="transmembrane region" description="Helical" evidence="7">
    <location>
        <begin position="66"/>
        <end position="87"/>
    </location>
</feature>
<dbReference type="InterPro" id="IPR017871">
    <property type="entry name" value="ABC_transporter-like_CS"/>
</dbReference>
<gene>
    <name evidence="10" type="ORF">HDA45_001123</name>
</gene>
<evidence type="ECO:0000256" key="6">
    <source>
        <dbReference type="ARBA" id="ARBA00023136"/>
    </source>
</evidence>
<keyword evidence="5 7" id="KW-1133">Transmembrane helix</keyword>
<name>A0A841AT24_9PSEU</name>
<evidence type="ECO:0000313" key="11">
    <source>
        <dbReference type="Proteomes" id="UP000580861"/>
    </source>
</evidence>
<dbReference type="Gene3D" id="1.20.1560.10">
    <property type="entry name" value="ABC transporter type 1, transmembrane domain"/>
    <property type="match status" value="1"/>
</dbReference>
<dbReference type="GO" id="GO:0005524">
    <property type="term" value="F:ATP binding"/>
    <property type="evidence" value="ECO:0007669"/>
    <property type="project" value="UniProtKB-KW"/>
</dbReference>
<keyword evidence="11" id="KW-1185">Reference proteome</keyword>
<dbReference type="SUPFAM" id="SSF52540">
    <property type="entry name" value="P-loop containing nucleoside triphosphate hydrolases"/>
    <property type="match status" value="1"/>
</dbReference>
<dbReference type="InterPro" id="IPR027417">
    <property type="entry name" value="P-loop_NTPase"/>
</dbReference>
<dbReference type="PROSITE" id="PS50893">
    <property type="entry name" value="ABC_TRANSPORTER_2"/>
    <property type="match status" value="1"/>
</dbReference>
<dbReference type="PROSITE" id="PS50929">
    <property type="entry name" value="ABC_TM1F"/>
    <property type="match status" value="1"/>
</dbReference>
<sequence length="563" mass="58498">MGQGMKVRGESRAAVRLLVGALGRNRGRVLAAVAGGTLFQLATVVFPLCVEYAIDDGINAGNQSATLGWALAVVGAAILLVAGLALMQWQITLAAVSASNDLRGRLLDQALLLDRRDRARFGRGDLAIRGTRDVDFVHNWLAGSASMVTGIAGFAVILVLIGRLDPSLAVVGLATVPALVVLNIVLPKRFAAANDRLAAAHGARADTVEELLTASVAIRGIGGDGPLLERHAEHSRTVTVETMSTAKVAASWAATGPFVPGVATAIGLLVGGGAVIDGSLTVGGLVAFTTWMAMLGTWIGVVTHRFTQLGEALTAAKRISEVLETVPGVADPDAGVPLRPPADLVATGVEVHSAHGRVVGPLDLTARPGEFVVVTGPLGSGKSTLLRLLARRDDPDAGTVVFGDVDLRRAALREVRERLVFVPQRPDLISGTIRENLLLGRPELTEEDMRAACAAAAIDEHVSGLPNGYDTETGEGGATLSGGQLQRLALAQALLHGADVLLLDDITSAVDAGTEQSVLNGLRAWLDEAGRVRTIVFASHRAAVVDAADRVVALPVREVARRA</sequence>
<evidence type="ECO:0000256" key="3">
    <source>
        <dbReference type="ARBA" id="ARBA00022741"/>
    </source>
</evidence>
<organism evidence="10 11">
    <name type="scientific">Amycolatopsis umgeniensis</name>
    <dbReference type="NCBI Taxonomy" id="336628"/>
    <lineage>
        <taxon>Bacteria</taxon>
        <taxon>Bacillati</taxon>
        <taxon>Actinomycetota</taxon>
        <taxon>Actinomycetes</taxon>
        <taxon>Pseudonocardiales</taxon>
        <taxon>Pseudonocardiaceae</taxon>
        <taxon>Amycolatopsis</taxon>
    </lineage>
</organism>
<dbReference type="InterPro" id="IPR036640">
    <property type="entry name" value="ABC1_TM_sf"/>
</dbReference>
<feature type="domain" description="ABC transporter" evidence="8">
    <location>
        <begin position="344"/>
        <end position="563"/>
    </location>
</feature>
<dbReference type="EMBL" id="JACHMX010000001">
    <property type="protein sequence ID" value="MBB5851036.1"/>
    <property type="molecule type" value="Genomic_DNA"/>
</dbReference>
<feature type="domain" description="ABC transmembrane type-1" evidence="9">
    <location>
        <begin position="30"/>
        <end position="311"/>
    </location>
</feature>
<dbReference type="SMART" id="SM00382">
    <property type="entry name" value="AAA"/>
    <property type="match status" value="1"/>
</dbReference>
<dbReference type="Pfam" id="PF00005">
    <property type="entry name" value="ABC_tran"/>
    <property type="match status" value="1"/>
</dbReference>
<feature type="transmembrane region" description="Helical" evidence="7">
    <location>
        <begin position="252"/>
        <end position="276"/>
    </location>
</feature>
<dbReference type="InterPro" id="IPR003439">
    <property type="entry name" value="ABC_transporter-like_ATP-bd"/>
</dbReference>
<keyword evidence="6 7" id="KW-0472">Membrane</keyword>
<evidence type="ECO:0000256" key="2">
    <source>
        <dbReference type="ARBA" id="ARBA00022692"/>
    </source>
</evidence>
<dbReference type="InterPro" id="IPR003593">
    <property type="entry name" value="AAA+_ATPase"/>
</dbReference>
<dbReference type="SUPFAM" id="SSF90123">
    <property type="entry name" value="ABC transporter transmembrane region"/>
    <property type="match status" value="1"/>
</dbReference>
<feature type="transmembrane region" description="Helical" evidence="7">
    <location>
        <begin position="282"/>
        <end position="301"/>
    </location>
</feature>
<evidence type="ECO:0000256" key="5">
    <source>
        <dbReference type="ARBA" id="ARBA00022989"/>
    </source>
</evidence>
<accession>A0A841AT24</accession>
<dbReference type="InterPro" id="IPR011527">
    <property type="entry name" value="ABC1_TM_dom"/>
</dbReference>
<reference evidence="10 11" key="1">
    <citation type="submission" date="2020-08" db="EMBL/GenBank/DDBJ databases">
        <title>Sequencing the genomes of 1000 actinobacteria strains.</title>
        <authorList>
            <person name="Klenk H.-P."/>
        </authorList>
    </citation>
    <scope>NUCLEOTIDE SEQUENCE [LARGE SCALE GENOMIC DNA]</scope>
    <source>
        <strain evidence="10 11">DSM 45272</strain>
    </source>
</reference>
<comment type="subcellular location">
    <subcellularLocation>
        <location evidence="1">Cell membrane</location>
        <topology evidence="1">Multi-pass membrane protein</topology>
    </subcellularLocation>
</comment>